<dbReference type="PIRSF" id="PIRSF005962">
    <property type="entry name" value="Pept_M20D_amidohydro"/>
    <property type="match status" value="1"/>
</dbReference>
<dbReference type="InterPro" id="IPR011650">
    <property type="entry name" value="Peptidase_M20_dimer"/>
</dbReference>
<dbReference type="CDD" id="cd03886">
    <property type="entry name" value="M20_Acy1"/>
    <property type="match status" value="1"/>
</dbReference>
<evidence type="ECO:0000256" key="1">
    <source>
        <dbReference type="ARBA" id="ARBA00022801"/>
    </source>
</evidence>
<dbReference type="PANTHER" id="PTHR11014:SF98">
    <property type="entry name" value="N-ACETYLDIAMINOPIMELATE DEACETYLASE"/>
    <property type="match status" value="1"/>
</dbReference>
<dbReference type="PANTHER" id="PTHR11014">
    <property type="entry name" value="PEPTIDASE M20 FAMILY MEMBER"/>
    <property type="match status" value="1"/>
</dbReference>
<protein>
    <submittedName>
        <fullName evidence="5">Amidohydrolase</fullName>
    </submittedName>
</protein>
<dbReference type="Gene3D" id="3.30.70.360">
    <property type="match status" value="1"/>
</dbReference>
<sequence length="393" mass="44722">MNEKRRARMEVSEQLKIYQDEASKLRRDLHRIPEEGFDLPKTQEYLINYLTDLGYQPEKVCETGLVLYINGQCDNDAIAFRADMDALCIREEANHEYISRHPGWMHACGHDGHMTMNLLLAKYLADFPEQRKRSVLLIFQPGEEGPGGAKPMIDAGIFNKYPVRAIFGYHLFPFIEEGKLATKAGPMMGQNSEFFITVHGLSGHAAEPQRSMDAIVASASLITCLQSIVSRNTNPMESVVISIGLLNGGTRVNVVADQVKLGGTIRSFSEKSHQKLHRRIEEVVKGVELTHGCHIELEFVEMYPPVINDERLYEIFKEQIPQENRVRFRKVMLSEDFSFFQKEVPGLYIGLGTGNEEKGFNKNLHTADFNFDEQVLLRGLDTSLQMINYSKKY</sequence>
<dbReference type="SUPFAM" id="SSF55031">
    <property type="entry name" value="Bacterial exopeptidase dimerisation domain"/>
    <property type="match status" value="1"/>
</dbReference>
<dbReference type="GO" id="GO:0050118">
    <property type="term" value="F:N-acetyldiaminopimelate deacetylase activity"/>
    <property type="evidence" value="ECO:0007669"/>
    <property type="project" value="UniProtKB-ARBA"/>
</dbReference>
<dbReference type="InterPro" id="IPR002933">
    <property type="entry name" value="Peptidase_M20"/>
</dbReference>
<dbReference type="AlphaFoldDB" id="A0A5D0WNS0"/>
<evidence type="ECO:0000256" key="2">
    <source>
        <dbReference type="PIRSR" id="PIRSR005962-1"/>
    </source>
</evidence>
<accession>A0A5D0WNS0</accession>
<feature type="binding site" evidence="2">
    <location>
        <position position="170"/>
    </location>
    <ligand>
        <name>Mn(2+)</name>
        <dbReference type="ChEBI" id="CHEBI:29035"/>
        <label>2</label>
    </ligand>
</feature>
<dbReference type="GO" id="GO:0046872">
    <property type="term" value="F:metal ion binding"/>
    <property type="evidence" value="ECO:0007669"/>
    <property type="project" value="UniProtKB-KW"/>
</dbReference>
<feature type="binding site" evidence="2">
    <location>
        <position position="108"/>
    </location>
    <ligand>
        <name>Mn(2+)</name>
        <dbReference type="ChEBI" id="CHEBI:29035"/>
        <label>2</label>
    </ligand>
</feature>
<dbReference type="RefSeq" id="WP_148637553.1">
    <property type="nucleotide sequence ID" value="NZ_VSLA01000013.1"/>
</dbReference>
<keyword evidence="2" id="KW-0464">Manganese</keyword>
<dbReference type="FunFam" id="3.30.70.360:FF:000001">
    <property type="entry name" value="N-acetyldiaminopimelate deacetylase"/>
    <property type="match status" value="1"/>
</dbReference>
<dbReference type="EMBL" id="VSLA01000013">
    <property type="protein sequence ID" value="TYC86022.1"/>
    <property type="molecule type" value="Genomic_DNA"/>
</dbReference>
<evidence type="ECO:0000256" key="3">
    <source>
        <dbReference type="SAM" id="Coils"/>
    </source>
</evidence>
<feature type="domain" description="Peptidase M20 dimerisation" evidence="4">
    <location>
        <begin position="194"/>
        <end position="285"/>
    </location>
</feature>
<keyword evidence="2" id="KW-0479">Metal-binding</keyword>
<dbReference type="NCBIfam" id="TIGR01891">
    <property type="entry name" value="amidohydrolases"/>
    <property type="match status" value="1"/>
</dbReference>
<organism evidence="5 6">
    <name type="scientific">Acetobacterium wieringae</name>
    <dbReference type="NCBI Taxonomy" id="52694"/>
    <lineage>
        <taxon>Bacteria</taxon>
        <taxon>Bacillati</taxon>
        <taxon>Bacillota</taxon>
        <taxon>Clostridia</taxon>
        <taxon>Eubacteriales</taxon>
        <taxon>Eubacteriaceae</taxon>
        <taxon>Acetobacterium</taxon>
    </lineage>
</organism>
<proteinExistence type="predicted"/>
<name>A0A5D0WNS0_9FIRM</name>
<keyword evidence="1 5" id="KW-0378">Hydrolase</keyword>
<dbReference type="GO" id="GO:0019877">
    <property type="term" value="P:diaminopimelate biosynthetic process"/>
    <property type="evidence" value="ECO:0007669"/>
    <property type="project" value="TreeGrafter"/>
</dbReference>
<feature type="binding site" evidence="2">
    <location>
        <position position="144"/>
    </location>
    <ligand>
        <name>Mn(2+)</name>
        <dbReference type="ChEBI" id="CHEBI:29035"/>
        <label>2</label>
    </ligand>
</feature>
<feature type="binding site" evidence="2">
    <location>
        <position position="110"/>
    </location>
    <ligand>
        <name>Mn(2+)</name>
        <dbReference type="ChEBI" id="CHEBI:29035"/>
        <label>2</label>
    </ligand>
</feature>
<gene>
    <name evidence="5" type="ORF">FXB42_09215</name>
</gene>
<dbReference type="Pfam" id="PF01546">
    <property type="entry name" value="Peptidase_M20"/>
    <property type="match status" value="1"/>
</dbReference>
<dbReference type="Gene3D" id="3.40.630.10">
    <property type="entry name" value="Zn peptidases"/>
    <property type="match status" value="1"/>
</dbReference>
<dbReference type="Proteomes" id="UP000322619">
    <property type="component" value="Unassembled WGS sequence"/>
</dbReference>
<dbReference type="Pfam" id="PF07687">
    <property type="entry name" value="M20_dimer"/>
    <property type="match status" value="1"/>
</dbReference>
<dbReference type="InterPro" id="IPR017439">
    <property type="entry name" value="Amidohydrolase"/>
</dbReference>
<comment type="caution">
    <text evidence="5">The sequence shown here is derived from an EMBL/GenBank/DDBJ whole genome shotgun (WGS) entry which is preliminary data.</text>
</comment>
<reference evidence="5 6" key="1">
    <citation type="submission" date="2019-08" db="EMBL/GenBank/DDBJ databases">
        <title>Isolation and enrichment of carboxydotrophic bacteria from anaerobic sludge for the production of bio-based chemicals from syngas.</title>
        <authorList>
            <person name="Antares A.L."/>
            <person name="Moreira J."/>
            <person name="Diender M."/>
            <person name="Parshina S.N."/>
            <person name="Stams A.J.M."/>
            <person name="Alves M."/>
            <person name="Alves J.I."/>
            <person name="Sousa D.Z."/>
        </authorList>
    </citation>
    <scope>NUCLEOTIDE SEQUENCE [LARGE SCALE GENOMIC DNA]</scope>
    <source>
        <strain evidence="5 6">JM</strain>
    </source>
</reference>
<evidence type="ECO:0000313" key="5">
    <source>
        <dbReference type="EMBL" id="TYC86022.1"/>
    </source>
</evidence>
<evidence type="ECO:0000259" key="4">
    <source>
        <dbReference type="Pfam" id="PF07687"/>
    </source>
</evidence>
<dbReference type="SUPFAM" id="SSF53187">
    <property type="entry name" value="Zn-dependent exopeptidases"/>
    <property type="match status" value="1"/>
</dbReference>
<feature type="coiled-coil region" evidence="3">
    <location>
        <begin position="1"/>
        <end position="28"/>
    </location>
</feature>
<keyword evidence="3" id="KW-0175">Coiled coil</keyword>
<dbReference type="InterPro" id="IPR036264">
    <property type="entry name" value="Bact_exopeptidase_dim_dom"/>
</dbReference>
<feature type="binding site" evidence="2">
    <location>
        <position position="365"/>
    </location>
    <ligand>
        <name>Mn(2+)</name>
        <dbReference type="ChEBI" id="CHEBI:29035"/>
        <label>2</label>
    </ligand>
</feature>
<comment type="cofactor">
    <cofactor evidence="2">
        <name>Mn(2+)</name>
        <dbReference type="ChEBI" id="CHEBI:29035"/>
    </cofactor>
    <text evidence="2">The Mn(2+) ion enhances activity.</text>
</comment>
<evidence type="ECO:0000313" key="6">
    <source>
        <dbReference type="Proteomes" id="UP000322619"/>
    </source>
</evidence>